<evidence type="ECO:0000259" key="2">
    <source>
        <dbReference type="Pfam" id="PF20696"/>
    </source>
</evidence>
<dbReference type="GO" id="GO:0016831">
    <property type="term" value="F:carboxy-lyase activity"/>
    <property type="evidence" value="ECO:0007669"/>
    <property type="project" value="InterPro"/>
</dbReference>
<reference evidence="3" key="1">
    <citation type="submission" date="2020-07" db="EMBL/GenBank/DDBJ databases">
        <title>Huge and variable diversity of episymbiotic CPR bacteria and DPANN archaea in groundwater ecosystems.</title>
        <authorList>
            <person name="He C.Y."/>
            <person name="Keren R."/>
            <person name="Whittaker M."/>
            <person name="Farag I.F."/>
            <person name="Doudna J."/>
            <person name="Cate J.H.D."/>
            <person name="Banfield J.F."/>
        </authorList>
    </citation>
    <scope>NUCLEOTIDE SEQUENCE</scope>
    <source>
        <strain evidence="3">NC_groundwater_717_Ag_S-0.2um_59_8</strain>
    </source>
</reference>
<dbReference type="InterPro" id="IPR049381">
    <property type="entry name" value="UbiD-like_C"/>
</dbReference>
<proteinExistence type="predicted"/>
<dbReference type="SUPFAM" id="SSF50475">
    <property type="entry name" value="FMN-binding split barrel"/>
    <property type="match status" value="1"/>
</dbReference>
<feature type="domain" description="3-octaprenyl-4-hydroxybenzoate carboxy-lyase-like Rift-related" evidence="1">
    <location>
        <begin position="112"/>
        <end position="309"/>
    </location>
</feature>
<dbReference type="PANTHER" id="PTHR30108">
    <property type="entry name" value="3-OCTAPRENYL-4-HYDROXYBENZOATE CARBOXY-LYASE-RELATED"/>
    <property type="match status" value="1"/>
</dbReference>
<comment type="caution">
    <text evidence="3">The sequence shown here is derived from an EMBL/GenBank/DDBJ whole genome shotgun (WGS) entry which is preliminary data.</text>
</comment>
<dbReference type="Gene3D" id="3.40.1670.10">
    <property type="entry name" value="UbiD C-terminal domain-like"/>
    <property type="match status" value="1"/>
</dbReference>
<dbReference type="Pfam" id="PF20696">
    <property type="entry name" value="UbiD_C"/>
    <property type="match status" value="1"/>
</dbReference>
<evidence type="ECO:0000313" key="4">
    <source>
        <dbReference type="Proteomes" id="UP000741360"/>
    </source>
</evidence>
<protein>
    <submittedName>
        <fullName evidence="3">UbiD family decarboxylase</fullName>
    </submittedName>
</protein>
<evidence type="ECO:0000313" key="3">
    <source>
        <dbReference type="EMBL" id="MBI3013521.1"/>
    </source>
</evidence>
<gene>
    <name evidence="3" type="ORF">HYY65_00320</name>
</gene>
<dbReference type="GO" id="GO:0005737">
    <property type="term" value="C:cytoplasm"/>
    <property type="evidence" value="ECO:0007669"/>
    <property type="project" value="TreeGrafter"/>
</dbReference>
<dbReference type="InterPro" id="IPR048304">
    <property type="entry name" value="UbiD_Rift_dom"/>
</dbReference>
<dbReference type="AlphaFoldDB" id="A0A932GLV8"/>
<evidence type="ECO:0000259" key="1">
    <source>
        <dbReference type="Pfam" id="PF01977"/>
    </source>
</evidence>
<dbReference type="Proteomes" id="UP000741360">
    <property type="component" value="Unassembled WGS sequence"/>
</dbReference>
<dbReference type="EMBL" id="JACPSX010000006">
    <property type="protein sequence ID" value="MBI3013521.1"/>
    <property type="molecule type" value="Genomic_DNA"/>
</dbReference>
<accession>A0A932GLV8</accession>
<feature type="domain" description="3-octaprenyl-4-hydroxybenzoate carboxy-lyase-like C-terminal" evidence="2">
    <location>
        <begin position="320"/>
        <end position="437"/>
    </location>
</feature>
<sequence>MAYYKDLREFLAALEEIGKLRRITREIDKDTELHPVVRWQFRGLEESQRFGFLFEKVKGIHGERYQGSVASAVVAPCLEAYALALQCEPTRQAIIERWSRAYRNPIPTRRVSTGPVKEEIHKGDTLLAHGGLHEFPIPMTTNGWESLPRLTAVCWMSRDPDTGSVNVGTYNGVLLGPLESSARVSPRADLRVHWQKYKARGLPLPVAAVIGAVPVVVATSITEMPYGVSELEVAGGLAGEPLEVVRCETMDIEVPASAEIVIEGEIPTDYLIPDPPSGEHTGYTFIDRMVFGFHVRCITHRKNPIWHDLVDQFPPSESSVMGNLTREALMSSFLRSSCGIPQVKDVAFHHCGGSRRLAVIRLQDIGTTRTSPRTVWHALHSALAVSSEWPKIIIAVDSDIDPWDLESVFWAISFRYQPHRDTQIIQGRGATADQSGGPRTISLEEQEYPSSRTGLSGNSSILIDATRKWPYTPTSLPTKAYMDRGREIWEEIGLPALKPMEPWYGVSWGEWPEKYQRHAEMADRGEFDKIAEEILREKKKI</sequence>
<dbReference type="SUPFAM" id="SSF143968">
    <property type="entry name" value="UbiD C-terminal domain-like"/>
    <property type="match status" value="1"/>
</dbReference>
<name>A0A932GLV8_UNCTE</name>
<dbReference type="PANTHER" id="PTHR30108:SF17">
    <property type="entry name" value="FERULIC ACID DECARBOXYLASE 1"/>
    <property type="match status" value="1"/>
</dbReference>
<dbReference type="InterPro" id="IPR002830">
    <property type="entry name" value="UbiD"/>
</dbReference>
<dbReference type="Pfam" id="PF01977">
    <property type="entry name" value="UbiD"/>
    <property type="match status" value="1"/>
</dbReference>
<organism evidence="3 4">
    <name type="scientific">Tectimicrobiota bacterium</name>
    <dbReference type="NCBI Taxonomy" id="2528274"/>
    <lineage>
        <taxon>Bacteria</taxon>
        <taxon>Pseudomonadati</taxon>
        <taxon>Nitrospinota/Tectimicrobiota group</taxon>
        <taxon>Candidatus Tectimicrobiota</taxon>
    </lineage>
</organism>